<organism evidence="1 2">
    <name type="scientific">Photobacterium aquimaris</name>
    <dbReference type="NCBI Taxonomy" id="512643"/>
    <lineage>
        <taxon>Bacteria</taxon>
        <taxon>Pseudomonadati</taxon>
        <taxon>Pseudomonadota</taxon>
        <taxon>Gammaproteobacteria</taxon>
        <taxon>Vibrionales</taxon>
        <taxon>Vibrionaceae</taxon>
        <taxon>Photobacterium</taxon>
    </lineage>
</organism>
<dbReference type="RefSeq" id="WP_065177299.1">
    <property type="nucleotide sequence ID" value="NZ_LZFA01000071.1"/>
</dbReference>
<evidence type="ECO:0000313" key="2">
    <source>
        <dbReference type="Proteomes" id="UP000240254"/>
    </source>
</evidence>
<name>A0A2T3IEL4_9GAMM</name>
<dbReference type="EMBL" id="PYMK01000042">
    <property type="protein sequence ID" value="PSU21966.1"/>
    <property type="molecule type" value="Genomic_DNA"/>
</dbReference>
<dbReference type="AlphaFoldDB" id="A0A2T3IEL4"/>
<gene>
    <name evidence="1" type="ORF">CTM88_20560</name>
</gene>
<reference evidence="1 2" key="1">
    <citation type="submission" date="2018-03" db="EMBL/GenBank/DDBJ databases">
        <title>Whole genome sequencing of Histamine producing bacteria.</title>
        <authorList>
            <person name="Butler K."/>
        </authorList>
    </citation>
    <scope>NUCLEOTIDE SEQUENCE [LARGE SCALE GENOMIC DNA]</scope>
    <source>
        <strain evidence="1 2">BS2</strain>
    </source>
</reference>
<evidence type="ECO:0000313" key="1">
    <source>
        <dbReference type="EMBL" id="PSU21966.1"/>
    </source>
</evidence>
<sequence>MIQITEGVFDAQKIVQAKGGFVNPAVRQTETGQIMHDGRVIQSVEFDVAVTVTEGSSCSGGGKLSVATVLKANAETASSEKNSTTSKISFKVPLAVPIDHISLNELKDKESKDKSELKAAYKRINQSLDQRGSRW</sequence>
<dbReference type="OrthoDB" id="7865574at2"/>
<proteinExistence type="predicted"/>
<comment type="caution">
    <text evidence="1">The sequence shown here is derived from an EMBL/GenBank/DDBJ whole genome shotgun (WGS) entry which is preliminary data.</text>
</comment>
<dbReference type="Proteomes" id="UP000240254">
    <property type="component" value="Unassembled WGS sequence"/>
</dbReference>
<accession>A0A2T3IEL4</accession>
<protein>
    <submittedName>
        <fullName evidence="1">Uncharacterized protein</fullName>
    </submittedName>
</protein>